<evidence type="ECO:0000256" key="4">
    <source>
        <dbReference type="PROSITE-ProRule" id="PRU10141"/>
    </source>
</evidence>
<dbReference type="eggNOG" id="COG0515">
    <property type="taxonomic scope" value="Bacteria"/>
</dbReference>
<dbReference type="Pfam" id="PF13414">
    <property type="entry name" value="TPR_11"/>
    <property type="match status" value="4"/>
</dbReference>
<dbReference type="AlphaFoldDB" id="B0CA21"/>
<dbReference type="PANTHER" id="PTHR44858">
    <property type="entry name" value="TETRATRICOPEPTIDE REPEAT PROTEIN 6"/>
    <property type="match status" value="1"/>
</dbReference>
<feature type="domain" description="Protein kinase" evidence="5">
    <location>
        <begin position="36"/>
        <end position="300"/>
    </location>
</feature>
<dbReference type="GO" id="GO:0046813">
    <property type="term" value="P:receptor-mediated virion attachment to host cell"/>
    <property type="evidence" value="ECO:0007669"/>
    <property type="project" value="TreeGrafter"/>
</dbReference>
<feature type="repeat" description="TPR" evidence="3">
    <location>
        <begin position="494"/>
        <end position="527"/>
    </location>
</feature>
<dbReference type="eggNOG" id="COG0457">
    <property type="taxonomic scope" value="Bacteria"/>
</dbReference>
<name>B0CA21_ACAM1</name>
<evidence type="ECO:0000313" key="7">
    <source>
        <dbReference type="Proteomes" id="UP000000268"/>
    </source>
</evidence>
<dbReference type="InterPro" id="IPR011009">
    <property type="entry name" value="Kinase-like_dom_sf"/>
</dbReference>
<dbReference type="PROSITE" id="PS00107">
    <property type="entry name" value="PROTEIN_KINASE_ATP"/>
    <property type="match status" value="1"/>
</dbReference>
<dbReference type="SUPFAM" id="SSF48452">
    <property type="entry name" value="TPR-like"/>
    <property type="match status" value="1"/>
</dbReference>
<dbReference type="Pfam" id="PF00069">
    <property type="entry name" value="Pkinase"/>
    <property type="match status" value="1"/>
</dbReference>
<reference evidence="6 7" key="1">
    <citation type="journal article" date="2008" name="Proc. Natl. Acad. Sci. U.S.A.">
        <title>Niche adaptation and genome expansion in the chlorophyll d-producing cyanobacterium Acaryochloris marina.</title>
        <authorList>
            <person name="Swingley W.D."/>
            <person name="Chen M."/>
            <person name="Cheung P.C."/>
            <person name="Conrad A.L."/>
            <person name="Dejesa L.C."/>
            <person name="Hao J."/>
            <person name="Honchak B.M."/>
            <person name="Karbach L.E."/>
            <person name="Kurdoglu A."/>
            <person name="Lahiri S."/>
            <person name="Mastrian S.D."/>
            <person name="Miyashita H."/>
            <person name="Page L."/>
            <person name="Ramakrishna P."/>
            <person name="Satoh S."/>
            <person name="Sattley W.M."/>
            <person name="Shimada Y."/>
            <person name="Taylor H.L."/>
            <person name="Tomo T."/>
            <person name="Tsuchiya T."/>
            <person name="Wang Z.T."/>
            <person name="Raymond J."/>
            <person name="Mimuro M."/>
            <person name="Blankenship R.E."/>
            <person name="Touchman J.W."/>
        </authorList>
    </citation>
    <scope>NUCLEOTIDE SEQUENCE [LARGE SCALE GENOMIC DNA]</scope>
    <source>
        <strain evidence="7">MBIC 11017</strain>
    </source>
</reference>
<keyword evidence="4" id="KW-0067">ATP-binding</keyword>
<dbReference type="CDD" id="cd14014">
    <property type="entry name" value="STKc_PknB_like"/>
    <property type="match status" value="1"/>
</dbReference>
<keyword evidence="6" id="KW-0723">Serine/threonine-protein kinase</keyword>
<dbReference type="KEGG" id="amr:AM1_1584"/>
<feature type="binding site" evidence="4">
    <location>
        <position position="67"/>
    </location>
    <ligand>
        <name>ATP</name>
        <dbReference type="ChEBI" id="CHEBI:30616"/>
    </ligand>
</feature>
<keyword evidence="6" id="KW-0418">Kinase</keyword>
<accession>B0CA21</accession>
<evidence type="ECO:0000256" key="1">
    <source>
        <dbReference type="ARBA" id="ARBA00022737"/>
    </source>
</evidence>
<dbReference type="RefSeq" id="WP_012162132.1">
    <property type="nucleotide sequence ID" value="NC_009925.1"/>
</dbReference>
<feature type="repeat" description="TPR" evidence="3">
    <location>
        <begin position="460"/>
        <end position="493"/>
    </location>
</feature>
<dbReference type="OrthoDB" id="568198at2"/>
<keyword evidence="6" id="KW-0808">Transferase</keyword>
<sequence>MVCCLNPDCKKPINPDSHKFCQQCGTPIVHLLRDRFKVIKPLGRGGFGNTYLAEDLDRLNEPCVVKKLTYQATEAWEQKKAIEMFASEARQLKQLGHHPQIPKLTAYFQEGQNLYLVQQYVDGHNLIELLERDGAFSEQQIRQVLLDVLPVLQSLHDEGVIHRDLKPDNIMQRRDGKHVLIDFGVAKLLKQTAMAHAGAGTIVGSPGYASPEQIQRGRATPVGDLYGLGSSCFHLLSHVSPYHLSLEFNYLWSEDWQQYIAQSLSPELQKILDKLLQIEPAQRYQSANEVLQDLRVTPELAPPKITLPTRSTLPGKIPQLSGKMWAAIASLGLIGVFGIGYVAIQANNTVSVSPMSRSEALLRSGYEKYRAGDYQGAIADYDESIDLDDQNADAFNERGLAQYGLQNYQAALADYDQALKLDDQHSNAFGNRGLTKHALQDYKGAVEDYNQAIRLNSQYAYVYHNRGVSKYNLKDLQGALSDYDQALRIDPKREDTLRNRGRIHYDLGQYRTALTDFDEAIRLDGKNAKAYNGRAHAKGKLGDWKGELADFDQALELDDQLVDAYNSRGLAKYNRKNYREAIQDYNTAIRLEPDYAVAYFNRGFVKEVQNDVEGAKADFQKAADLYQNQGNQRRKDALRELRRLQTSEAKQVGN</sequence>
<dbReference type="InterPro" id="IPR000719">
    <property type="entry name" value="Prot_kinase_dom"/>
</dbReference>
<feature type="repeat" description="TPR" evidence="3">
    <location>
        <begin position="358"/>
        <end position="391"/>
    </location>
</feature>
<proteinExistence type="predicted"/>
<gene>
    <name evidence="6" type="ordered locus">AM1_1584</name>
</gene>
<evidence type="ECO:0000256" key="2">
    <source>
        <dbReference type="ARBA" id="ARBA00022803"/>
    </source>
</evidence>
<dbReference type="SUPFAM" id="SSF56112">
    <property type="entry name" value="Protein kinase-like (PK-like)"/>
    <property type="match status" value="1"/>
</dbReference>
<organism evidence="6 7">
    <name type="scientific">Acaryochloris marina (strain MBIC 11017)</name>
    <dbReference type="NCBI Taxonomy" id="329726"/>
    <lineage>
        <taxon>Bacteria</taxon>
        <taxon>Bacillati</taxon>
        <taxon>Cyanobacteriota</taxon>
        <taxon>Cyanophyceae</taxon>
        <taxon>Acaryochloridales</taxon>
        <taxon>Acaryochloridaceae</taxon>
        <taxon>Acaryochloris</taxon>
    </lineage>
</organism>
<evidence type="ECO:0000313" key="6">
    <source>
        <dbReference type="EMBL" id="ABW26608.1"/>
    </source>
</evidence>
<keyword evidence="7" id="KW-1185">Reference proteome</keyword>
<keyword evidence="4" id="KW-0547">Nucleotide-binding</keyword>
<dbReference type="Proteomes" id="UP000000268">
    <property type="component" value="Chromosome"/>
</dbReference>
<dbReference type="SMART" id="SM00028">
    <property type="entry name" value="TPR"/>
    <property type="match status" value="8"/>
</dbReference>
<evidence type="ECO:0000256" key="3">
    <source>
        <dbReference type="PROSITE-ProRule" id="PRU00339"/>
    </source>
</evidence>
<feature type="repeat" description="TPR" evidence="3">
    <location>
        <begin position="426"/>
        <end position="459"/>
    </location>
</feature>
<dbReference type="STRING" id="329726.AM1_1584"/>
<dbReference type="GO" id="GO:0005524">
    <property type="term" value="F:ATP binding"/>
    <property type="evidence" value="ECO:0007669"/>
    <property type="project" value="UniProtKB-UniRule"/>
</dbReference>
<dbReference type="EMBL" id="CP000828">
    <property type="protein sequence ID" value="ABW26608.1"/>
    <property type="molecule type" value="Genomic_DNA"/>
</dbReference>
<dbReference type="GO" id="GO:0009279">
    <property type="term" value="C:cell outer membrane"/>
    <property type="evidence" value="ECO:0007669"/>
    <property type="project" value="TreeGrafter"/>
</dbReference>
<dbReference type="Gene3D" id="1.10.510.10">
    <property type="entry name" value="Transferase(Phosphotransferase) domain 1"/>
    <property type="match status" value="1"/>
</dbReference>
<dbReference type="Gene3D" id="1.25.40.10">
    <property type="entry name" value="Tetratricopeptide repeat domain"/>
    <property type="match status" value="3"/>
</dbReference>
<dbReference type="InterPro" id="IPR050498">
    <property type="entry name" value="Ycf3"/>
</dbReference>
<dbReference type="SMART" id="SM00220">
    <property type="entry name" value="S_TKc"/>
    <property type="match status" value="1"/>
</dbReference>
<feature type="repeat" description="TPR" evidence="3">
    <location>
        <begin position="562"/>
        <end position="595"/>
    </location>
</feature>
<keyword evidence="1" id="KW-0677">Repeat</keyword>
<dbReference type="PROSITE" id="PS50005">
    <property type="entry name" value="TPR"/>
    <property type="match status" value="6"/>
</dbReference>
<dbReference type="Gene3D" id="3.30.200.20">
    <property type="entry name" value="Phosphorylase Kinase, domain 1"/>
    <property type="match status" value="1"/>
</dbReference>
<dbReference type="NCBIfam" id="NF045510">
    <property type="entry name" value="4Cys_prefix_kin"/>
    <property type="match status" value="1"/>
</dbReference>
<dbReference type="InterPro" id="IPR019734">
    <property type="entry name" value="TPR_rpt"/>
</dbReference>
<protein>
    <submittedName>
        <fullName evidence="6">Serine/threonine protein kinase with TPR repeats</fullName>
    </submittedName>
</protein>
<dbReference type="HOGENOM" id="CLU_000288_135_5_3"/>
<keyword evidence="2 3" id="KW-0802">TPR repeat</keyword>
<dbReference type="InterPro" id="IPR011990">
    <property type="entry name" value="TPR-like_helical_dom_sf"/>
</dbReference>
<dbReference type="PANTHER" id="PTHR44858:SF1">
    <property type="entry name" value="UDP-N-ACETYLGLUCOSAMINE--PEPTIDE N-ACETYLGLUCOSAMINYLTRANSFERASE SPINDLY-RELATED"/>
    <property type="match status" value="1"/>
</dbReference>
<feature type="repeat" description="TPR" evidence="3">
    <location>
        <begin position="392"/>
        <end position="425"/>
    </location>
</feature>
<dbReference type="PROSITE" id="PS50011">
    <property type="entry name" value="PROTEIN_KINASE_DOM"/>
    <property type="match status" value="1"/>
</dbReference>
<dbReference type="InterPro" id="IPR017441">
    <property type="entry name" value="Protein_kinase_ATP_BS"/>
</dbReference>
<dbReference type="GO" id="GO:0004674">
    <property type="term" value="F:protein serine/threonine kinase activity"/>
    <property type="evidence" value="ECO:0007669"/>
    <property type="project" value="UniProtKB-KW"/>
</dbReference>
<evidence type="ECO:0000259" key="5">
    <source>
        <dbReference type="PROSITE" id="PS50011"/>
    </source>
</evidence>
<dbReference type="PROSITE" id="PS50293">
    <property type="entry name" value="TPR_REGION"/>
    <property type="match status" value="1"/>
</dbReference>